<evidence type="ECO:0000313" key="4">
    <source>
        <dbReference type="Proteomes" id="UP000187209"/>
    </source>
</evidence>
<sequence length="956" mass="110950">MSIDFELTKFENKIRSMVLDLMSPGARRMMEIQETLEELIRYNSHHSKRLDDLDFNFSTIQGKINLIDEVHKISQDLKAHTINFESEINQKIQIMTGNVSKAVHKVEDMSMKVITLEENFRSSRTEISEYTNTVSAVKSAIIEDQKELVKLIDKSVAETKKMWDINDRRLNKNEHAVLAFTDSALPHMLADVEKNSREIKEIRKELKDNLEKKMDVQDYQKLKRNLKYEHEKVQEKLKSLVDYNDKIEEYLDNYLPLERWNAISDAICKLEPKHLRKFIEYDETKMESYKSNIEQEHNDIEGISSKALESYIASLSRRETMKIEIEKAELEEKAAFAKARQNSAERKRRKKKDSRDNRHKKDIRYEDDDYDGTERLDIPRDHEISRDALYNGRSKKHGHHGRHIRDRSMKSINPEERNEEFSQERINGVNNYETSHHISEESGKNHEDDYRGHTDEFKESHENLMLNESSKYDMTKDPSVQVIVKEASVQNLQNEDKQSKHRSRQTSRNPSRSVSRNPSRTVTRNQLITTEKNPLNIEITQNITNSHLVSGELEFKPINKEPSKINVQTSEANNLIGIPQIQPKHSTTKIQFEDVKNVNNPTDSVFMLEIKPMKGPDEEMEDFYKDISEGESPEPFHANDFGLIQHEESLESPKFGRKVTASPRDDYSPEYSPSIDIEKIETDIEELKKNIEKINLDIAVVKQLTIDSTKIYEDSAQKSSEALAKFQMSLESNLGLLHEEMKQQVLRNKQDKIDLGKQMTLYHAEQRANTLTLEKIDQQISSINELLMSLAEIGKILYVLISQEEEDRQSLQLIGYSEAKVQKPYISLKADCMSCSGQNPTILNAFKMACLNYMPSSVKYRHRAYTRKQLIGILGSVTNSSWNQATNRSPRFSSELGSYQTIPTPIEEKLVQSSKNHRYNRSQFIDLPSLNTSKVFIESTDTFVSSTREIKSKHNI</sequence>
<protein>
    <submittedName>
        <fullName evidence="3">Uncharacterized protein</fullName>
    </submittedName>
</protein>
<feature type="compositionally biased region" description="Basic and acidic residues" evidence="2">
    <location>
        <begin position="406"/>
        <end position="423"/>
    </location>
</feature>
<evidence type="ECO:0000256" key="2">
    <source>
        <dbReference type="SAM" id="MobiDB-lite"/>
    </source>
</evidence>
<name>A0A1R2BG48_9CILI</name>
<dbReference type="Proteomes" id="UP000187209">
    <property type="component" value="Unassembled WGS sequence"/>
</dbReference>
<gene>
    <name evidence="3" type="ORF">SteCoe_25021</name>
</gene>
<feature type="compositionally biased region" description="Low complexity" evidence="2">
    <location>
        <begin position="507"/>
        <end position="523"/>
    </location>
</feature>
<evidence type="ECO:0000256" key="1">
    <source>
        <dbReference type="SAM" id="Coils"/>
    </source>
</evidence>
<evidence type="ECO:0000313" key="3">
    <source>
        <dbReference type="EMBL" id="OMJ75757.1"/>
    </source>
</evidence>
<feature type="region of interest" description="Disordered" evidence="2">
    <location>
        <begin position="336"/>
        <end position="375"/>
    </location>
</feature>
<dbReference type="OrthoDB" id="299584at2759"/>
<dbReference type="EMBL" id="MPUH01000670">
    <property type="protein sequence ID" value="OMJ75757.1"/>
    <property type="molecule type" value="Genomic_DNA"/>
</dbReference>
<proteinExistence type="predicted"/>
<feature type="compositionally biased region" description="Basic residues" evidence="2">
    <location>
        <begin position="346"/>
        <end position="362"/>
    </location>
</feature>
<comment type="caution">
    <text evidence="3">The sequence shown here is derived from an EMBL/GenBank/DDBJ whole genome shotgun (WGS) entry which is preliminary data.</text>
</comment>
<organism evidence="3 4">
    <name type="scientific">Stentor coeruleus</name>
    <dbReference type="NCBI Taxonomy" id="5963"/>
    <lineage>
        <taxon>Eukaryota</taxon>
        <taxon>Sar</taxon>
        <taxon>Alveolata</taxon>
        <taxon>Ciliophora</taxon>
        <taxon>Postciliodesmatophora</taxon>
        <taxon>Heterotrichea</taxon>
        <taxon>Heterotrichida</taxon>
        <taxon>Stentoridae</taxon>
        <taxon>Stentor</taxon>
    </lineage>
</organism>
<feature type="coiled-coil region" evidence="1">
    <location>
        <begin position="677"/>
        <end position="704"/>
    </location>
</feature>
<feature type="coiled-coil region" evidence="1">
    <location>
        <begin position="189"/>
        <end position="253"/>
    </location>
</feature>
<feature type="compositionally biased region" description="Basic residues" evidence="2">
    <location>
        <begin position="393"/>
        <end position="405"/>
    </location>
</feature>
<reference evidence="3 4" key="1">
    <citation type="submission" date="2016-11" db="EMBL/GenBank/DDBJ databases">
        <title>The macronuclear genome of Stentor coeruleus: a giant cell with tiny introns.</title>
        <authorList>
            <person name="Slabodnick M."/>
            <person name="Ruby J.G."/>
            <person name="Reiff S.B."/>
            <person name="Swart E.C."/>
            <person name="Gosai S."/>
            <person name="Prabakaran S."/>
            <person name="Witkowska E."/>
            <person name="Larue G.E."/>
            <person name="Fisher S."/>
            <person name="Freeman R.M."/>
            <person name="Gunawardena J."/>
            <person name="Chu W."/>
            <person name="Stover N.A."/>
            <person name="Gregory B.D."/>
            <person name="Nowacki M."/>
            <person name="Derisi J."/>
            <person name="Roy S.W."/>
            <person name="Marshall W.F."/>
            <person name="Sood P."/>
        </authorList>
    </citation>
    <scope>NUCLEOTIDE SEQUENCE [LARGE SCALE GENOMIC DNA]</scope>
    <source>
        <strain evidence="3">WM001</strain>
    </source>
</reference>
<dbReference type="AlphaFoldDB" id="A0A1R2BG48"/>
<accession>A0A1R2BG48</accession>
<keyword evidence="4" id="KW-1185">Reference proteome</keyword>
<feature type="region of interest" description="Disordered" evidence="2">
    <location>
        <begin position="489"/>
        <end position="523"/>
    </location>
</feature>
<feature type="region of interest" description="Disordered" evidence="2">
    <location>
        <begin position="389"/>
        <end position="426"/>
    </location>
</feature>
<keyword evidence="1" id="KW-0175">Coiled coil</keyword>